<organism evidence="1 2">
    <name type="scientific">Scortum barcoo</name>
    <name type="common">barcoo grunter</name>
    <dbReference type="NCBI Taxonomy" id="214431"/>
    <lineage>
        <taxon>Eukaryota</taxon>
        <taxon>Metazoa</taxon>
        <taxon>Chordata</taxon>
        <taxon>Craniata</taxon>
        <taxon>Vertebrata</taxon>
        <taxon>Euteleostomi</taxon>
        <taxon>Actinopterygii</taxon>
        <taxon>Neopterygii</taxon>
        <taxon>Teleostei</taxon>
        <taxon>Neoteleostei</taxon>
        <taxon>Acanthomorphata</taxon>
        <taxon>Eupercaria</taxon>
        <taxon>Centrarchiformes</taxon>
        <taxon>Terapontoidei</taxon>
        <taxon>Terapontidae</taxon>
        <taxon>Scortum</taxon>
    </lineage>
</organism>
<accession>A0ACB8WW80</accession>
<comment type="caution">
    <text evidence="1">The sequence shown here is derived from an EMBL/GenBank/DDBJ whole genome shotgun (WGS) entry which is preliminary data.</text>
</comment>
<dbReference type="EMBL" id="CM041535">
    <property type="protein sequence ID" value="KAI3372093.1"/>
    <property type="molecule type" value="Genomic_DNA"/>
</dbReference>
<evidence type="ECO:0000313" key="2">
    <source>
        <dbReference type="Proteomes" id="UP000831701"/>
    </source>
</evidence>
<protein>
    <submittedName>
        <fullName evidence="1">Uncharacterized protein</fullName>
    </submittedName>
</protein>
<dbReference type="Proteomes" id="UP000831701">
    <property type="component" value="Chromosome 5"/>
</dbReference>
<keyword evidence="2" id="KW-1185">Reference proteome</keyword>
<reference evidence="1" key="1">
    <citation type="submission" date="2022-04" db="EMBL/GenBank/DDBJ databases">
        <title>Jade perch genome.</title>
        <authorList>
            <person name="Chao B."/>
        </authorList>
    </citation>
    <scope>NUCLEOTIDE SEQUENCE</scope>
    <source>
        <strain evidence="1">CB-2022</strain>
    </source>
</reference>
<gene>
    <name evidence="1" type="ORF">L3Q82_006944</name>
</gene>
<proteinExistence type="predicted"/>
<evidence type="ECO:0000313" key="1">
    <source>
        <dbReference type="EMBL" id="KAI3372093.1"/>
    </source>
</evidence>
<name>A0ACB8WW80_9TELE</name>
<sequence>MLIFTPCRDAASHPSRLHHECERVSERPAGGLQTDRQAICGPPEAELGHSGERPGRPAGPDDHHGCLRLQTSVPSVKDRQHRETPGTVVLSPRKHLKVRHGNGDGPWKEICGCIDD</sequence>